<protein>
    <submittedName>
        <fullName evidence="6">TetR/AcrR family transcriptional regulator</fullName>
    </submittedName>
</protein>
<reference evidence="6 7" key="1">
    <citation type="submission" date="2019-09" db="EMBL/GenBank/DDBJ databases">
        <title>Salinarimonas rosea gen. nov., sp. nov., a new member of the a-2 subgroup of the Proteobacteria.</title>
        <authorList>
            <person name="Liu J."/>
        </authorList>
    </citation>
    <scope>NUCLEOTIDE SEQUENCE [LARGE SCALE GENOMIC DNA]</scope>
    <source>
        <strain evidence="6 7">BN140002</strain>
    </source>
</reference>
<dbReference type="InterPro" id="IPR036271">
    <property type="entry name" value="Tet_transcr_reg_TetR-rel_C_sf"/>
</dbReference>
<organism evidence="6 7">
    <name type="scientific">Salinarimonas soli</name>
    <dbReference type="NCBI Taxonomy" id="1638099"/>
    <lineage>
        <taxon>Bacteria</taxon>
        <taxon>Pseudomonadati</taxon>
        <taxon>Pseudomonadota</taxon>
        <taxon>Alphaproteobacteria</taxon>
        <taxon>Hyphomicrobiales</taxon>
        <taxon>Salinarimonadaceae</taxon>
        <taxon>Salinarimonas</taxon>
    </lineage>
</organism>
<dbReference type="Gene3D" id="1.10.357.10">
    <property type="entry name" value="Tetracycline Repressor, domain 2"/>
    <property type="match status" value="1"/>
</dbReference>
<evidence type="ECO:0000256" key="1">
    <source>
        <dbReference type="ARBA" id="ARBA00023015"/>
    </source>
</evidence>
<dbReference type="Gene3D" id="1.10.10.60">
    <property type="entry name" value="Homeodomain-like"/>
    <property type="match status" value="1"/>
</dbReference>
<feature type="DNA-binding region" description="H-T-H motif" evidence="4">
    <location>
        <begin position="37"/>
        <end position="56"/>
    </location>
</feature>
<dbReference type="PRINTS" id="PR00455">
    <property type="entry name" value="HTHTETR"/>
</dbReference>
<gene>
    <name evidence="6" type="ORF">F0L46_01960</name>
</gene>
<dbReference type="SUPFAM" id="SSF48498">
    <property type="entry name" value="Tetracyclin repressor-like, C-terminal domain"/>
    <property type="match status" value="1"/>
</dbReference>
<evidence type="ECO:0000256" key="4">
    <source>
        <dbReference type="PROSITE-ProRule" id="PRU00335"/>
    </source>
</evidence>
<dbReference type="PROSITE" id="PS50977">
    <property type="entry name" value="HTH_TETR_2"/>
    <property type="match status" value="1"/>
</dbReference>
<dbReference type="GO" id="GO:0003700">
    <property type="term" value="F:DNA-binding transcription factor activity"/>
    <property type="evidence" value="ECO:0007669"/>
    <property type="project" value="TreeGrafter"/>
</dbReference>
<dbReference type="EMBL" id="VUOA01000005">
    <property type="protein sequence ID" value="KAA2244033.1"/>
    <property type="molecule type" value="Genomic_DNA"/>
</dbReference>
<dbReference type="PANTHER" id="PTHR30055">
    <property type="entry name" value="HTH-TYPE TRANSCRIPTIONAL REGULATOR RUTR"/>
    <property type="match status" value="1"/>
</dbReference>
<reference evidence="6 7" key="2">
    <citation type="submission" date="2019-09" db="EMBL/GenBank/DDBJ databases">
        <authorList>
            <person name="Jin C."/>
        </authorList>
    </citation>
    <scope>NUCLEOTIDE SEQUENCE [LARGE SCALE GENOMIC DNA]</scope>
    <source>
        <strain evidence="6 7">BN140002</strain>
    </source>
</reference>
<dbReference type="InterPro" id="IPR001647">
    <property type="entry name" value="HTH_TetR"/>
</dbReference>
<name>A0A5B2VW28_9HYPH</name>
<evidence type="ECO:0000313" key="7">
    <source>
        <dbReference type="Proteomes" id="UP000323142"/>
    </source>
</evidence>
<dbReference type="PANTHER" id="PTHR30055:SF223">
    <property type="entry name" value="HTH-TYPE TRANSCRIPTIONAL REGULATOR UIDR"/>
    <property type="match status" value="1"/>
</dbReference>
<evidence type="ECO:0000256" key="3">
    <source>
        <dbReference type="ARBA" id="ARBA00023163"/>
    </source>
</evidence>
<dbReference type="Pfam" id="PF16859">
    <property type="entry name" value="TetR_C_11"/>
    <property type="match status" value="1"/>
</dbReference>
<dbReference type="Pfam" id="PF00440">
    <property type="entry name" value="TetR_N"/>
    <property type="match status" value="1"/>
</dbReference>
<evidence type="ECO:0000256" key="2">
    <source>
        <dbReference type="ARBA" id="ARBA00023125"/>
    </source>
</evidence>
<dbReference type="AlphaFoldDB" id="A0A5B2VW28"/>
<keyword evidence="1" id="KW-0805">Transcription regulation</keyword>
<dbReference type="InterPro" id="IPR050109">
    <property type="entry name" value="HTH-type_TetR-like_transc_reg"/>
</dbReference>
<dbReference type="GO" id="GO:0000976">
    <property type="term" value="F:transcription cis-regulatory region binding"/>
    <property type="evidence" value="ECO:0007669"/>
    <property type="project" value="TreeGrafter"/>
</dbReference>
<evidence type="ECO:0000313" key="6">
    <source>
        <dbReference type="EMBL" id="KAA2244033.1"/>
    </source>
</evidence>
<dbReference type="Proteomes" id="UP000323142">
    <property type="component" value="Unassembled WGS sequence"/>
</dbReference>
<comment type="caution">
    <text evidence="6">The sequence shown here is derived from an EMBL/GenBank/DDBJ whole genome shotgun (WGS) entry which is preliminary data.</text>
</comment>
<dbReference type="FunFam" id="1.10.10.60:FF:000141">
    <property type="entry name" value="TetR family transcriptional regulator"/>
    <property type="match status" value="1"/>
</dbReference>
<sequence length="212" mass="22870">MTDGSAKPRRRRKEARPAEIIEAGLAEFAEKGFAATRLDDVAARAGIAKGTIYRYFPSKEALFEAALISRVAPMLDGVEAVLADYPGSSADLLRLLLERVHRELVDSDARILMRVIIAEGSRFPAIAEAHYTHSIAKGRAILERIVARGVAKGEFRPGAAADLPMVVIAPALMAAIWRTVFEPIAPIPPERFLAAHLDLVLHGLMAPEGSGS</sequence>
<dbReference type="SUPFAM" id="SSF46689">
    <property type="entry name" value="Homeodomain-like"/>
    <property type="match status" value="1"/>
</dbReference>
<keyword evidence="7" id="KW-1185">Reference proteome</keyword>
<dbReference type="InterPro" id="IPR009057">
    <property type="entry name" value="Homeodomain-like_sf"/>
</dbReference>
<keyword evidence="3" id="KW-0804">Transcription</keyword>
<evidence type="ECO:0000259" key="5">
    <source>
        <dbReference type="PROSITE" id="PS50977"/>
    </source>
</evidence>
<proteinExistence type="predicted"/>
<dbReference type="RefSeq" id="WP_149815345.1">
    <property type="nucleotide sequence ID" value="NZ_VUOA01000005.1"/>
</dbReference>
<keyword evidence="2 4" id="KW-0238">DNA-binding</keyword>
<dbReference type="OrthoDB" id="7185252at2"/>
<dbReference type="InterPro" id="IPR011075">
    <property type="entry name" value="TetR_C"/>
</dbReference>
<accession>A0A5B2VW28</accession>
<feature type="domain" description="HTH tetR-type" evidence="5">
    <location>
        <begin position="14"/>
        <end position="74"/>
    </location>
</feature>